<dbReference type="RefSeq" id="WP_143058316.1">
    <property type="nucleotide sequence ID" value="NZ_FNUV01000002.1"/>
</dbReference>
<evidence type="ECO:0000313" key="4">
    <source>
        <dbReference type="Proteomes" id="UP000236735"/>
    </source>
</evidence>
<evidence type="ECO:0000256" key="1">
    <source>
        <dbReference type="SAM" id="Coils"/>
    </source>
</evidence>
<dbReference type="Proteomes" id="UP000236735">
    <property type="component" value="Unassembled WGS sequence"/>
</dbReference>
<keyword evidence="1" id="KW-0175">Coiled coil</keyword>
<dbReference type="AlphaFoldDB" id="A0A1H5T437"/>
<sequence length="193" mass="22464">MNNNFELDSMRQQMDTLKKKLDEQEIVNDKLIHNSMRKNAHFISLRYYITIAIGLLMIPYSYWCFIKTIGLSQAFWIGTSVFMLICVVATYYNCRNLNNFDLTKSNLLNVSKRMARAKKFDSSWLFFGIPAVILWFAWLVYEVYQISTASTVLLIAGFIGVIIGAIIGFSLYFKTQRKYQEIIDQIKDLTAED</sequence>
<feature type="transmembrane region" description="Helical" evidence="2">
    <location>
        <begin position="75"/>
        <end position="94"/>
    </location>
</feature>
<reference evidence="3 4" key="1">
    <citation type="submission" date="2016-10" db="EMBL/GenBank/DDBJ databases">
        <authorList>
            <person name="de Groot N.N."/>
        </authorList>
    </citation>
    <scope>NUCLEOTIDE SEQUENCE [LARGE SCALE GENOMIC DNA]</scope>
    <source>
        <strain evidence="3 4">AR32</strain>
    </source>
</reference>
<dbReference type="EMBL" id="FNUV01000002">
    <property type="protein sequence ID" value="SEF57535.1"/>
    <property type="molecule type" value="Genomic_DNA"/>
</dbReference>
<keyword evidence="2" id="KW-0472">Membrane</keyword>
<accession>A0A1H5T437</accession>
<feature type="transmembrane region" description="Helical" evidence="2">
    <location>
        <begin position="153"/>
        <end position="173"/>
    </location>
</feature>
<keyword evidence="2" id="KW-0812">Transmembrane</keyword>
<evidence type="ECO:0000256" key="2">
    <source>
        <dbReference type="SAM" id="Phobius"/>
    </source>
</evidence>
<protein>
    <submittedName>
        <fullName evidence="3">Uncharacterized protein</fullName>
    </submittedName>
</protein>
<feature type="transmembrane region" description="Helical" evidence="2">
    <location>
        <begin position="45"/>
        <end position="63"/>
    </location>
</feature>
<evidence type="ECO:0000313" key="3">
    <source>
        <dbReference type="EMBL" id="SEF57535.1"/>
    </source>
</evidence>
<organism evidence="3 4">
    <name type="scientific">Xylanibacter ruminicola</name>
    <name type="common">Prevotella ruminicola</name>
    <dbReference type="NCBI Taxonomy" id="839"/>
    <lineage>
        <taxon>Bacteria</taxon>
        <taxon>Pseudomonadati</taxon>
        <taxon>Bacteroidota</taxon>
        <taxon>Bacteroidia</taxon>
        <taxon>Bacteroidales</taxon>
        <taxon>Prevotellaceae</taxon>
        <taxon>Xylanibacter</taxon>
    </lineage>
</organism>
<feature type="coiled-coil region" evidence="1">
    <location>
        <begin position="7"/>
        <end position="34"/>
    </location>
</feature>
<feature type="transmembrane region" description="Helical" evidence="2">
    <location>
        <begin position="122"/>
        <end position="141"/>
    </location>
</feature>
<name>A0A1H5T437_XYLRU</name>
<gene>
    <name evidence="3" type="ORF">SAMN05216354_0856</name>
</gene>
<keyword evidence="2" id="KW-1133">Transmembrane helix</keyword>
<proteinExistence type="predicted"/>